<reference evidence="2" key="1">
    <citation type="submission" date="2021-03" db="EMBL/GenBank/DDBJ databases">
        <title>Draft genome sequence of rust myrtle Austropuccinia psidii MF-1, a brazilian biotype.</title>
        <authorList>
            <person name="Quecine M.C."/>
            <person name="Pachon D.M.R."/>
            <person name="Bonatelli M.L."/>
            <person name="Correr F.H."/>
            <person name="Franceschini L.M."/>
            <person name="Leite T.F."/>
            <person name="Margarido G.R.A."/>
            <person name="Almeida C.A."/>
            <person name="Ferrarezi J.A."/>
            <person name="Labate C.A."/>
        </authorList>
    </citation>
    <scope>NUCLEOTIDE SEQUENCE</scope>
    <source>
        <strain evidence="2">MF-1</strain>
    </source>
</reference>
<feature type="compositionally biased region" description="Polar residues" evidence="1">
    <location>
        <begin position="53"/>
        <end position="63"/>
    </location>
</feature>
<organism evidence="2 3">
    <name type="scientific">Austropuccinia psidii MF-1</name>
    <dbReference type="NCBI Taxonomy" id="1389203"/>
    <lineage>
        <taxon>Eukaryota</taxon>
        <taxon>Fungi</taxon>
        <taxon>Dikarya</taxon>
        <taxon>Basidiomycota</taxon>
        <taxon>Pucciniomycotina</taxon>
        <taxon>Pucciniomycetes</taxon>
        <taxon>Pucciniales</taxon>
        <taxon>Sphaerophragmiaceae</taxon>
        <taxon>Austropuccinia</taxon>
    </lineage>
</organism>
<proteinExistence type="predicted"/>
<accession>A0A9Q3EIA6</accession>
<protein>
    <submittedName>
        <fullName evidence="2">Uncharacterized protein</fullName>
    </submittedName>
</protein>
<dbReference type="AlphaFoldDB" id="A0A9Q3EIA6"/>
<evidence type="ECO:0000313" key="2">
    <source>
        <dbReference type="EMBL" id="MBW0521689.1"/>
    </source>
</evidence>
<comment type="caution">
    <text evidence="2">The sequence shown here is derived from an EMBL/GenBank/DDBJ whole genome shotgun (WGS) entry which is preliminary data.</text>
</comment>
<feature type="region of interest" description="Disordered" evidence="1">
    <location>
        <begin position="36"/>
        <end position="92"/>
    </location>
</feature>
<gene>
    <name evidence="2" type="ORF">O181_061404</name>
</gene>
<keyword evidence="3" id="KW-1185">Reference proteome</keyword>
<feature type="region of interest" description="Disordered" evidence="1">
    <location>
        <begin position="1"/>
        <end position="22"/>
    </location>
</feature>
<sequence length="92" mass="10314">MEESSSSKKALTLEEELKKEQSRIEELEFQKKRLDLQKAMGRDARRHGKKTKSGQFSPETTGDATIERMLRPQQPSPSPTPKTVATSTPGTL</sequence>
<name>A0A9Q3EIA6_9BASI</name>
<evidence type="ECO:0000256" key="1">
    <source>
        <dbReference type="SAM" id="MobiDB-lite"/>
    </source>
</evidence>
<evidence type="ECO:0000313" key="3">
    <source>
        <dbReference type="Proteomes" id="UP000765509"/>
    </source>
</evidence>
<dbReference type="Proteomes" id="UP000765509">
    <property type="component" value="Unassembled WGS sequence"/>
</dbReference>
<dbReference type="EMBL" id="AVOT02029022">
    <property type="protein sequence ID" value="MBW0521689.1"/>
    <property type="molecule type" value="Genomic_DNA"/>
</dbReference>
<feature type="compositionally biased region" description="Basic and acidic residues" evidence="1">
    <location>
        <begin position="11"/>
        <end position="22"/>
    </location>
</feature>